<evidence type="ECO:0000256" key="1">
    <source>
        <dbReference type="ARBA" id="ARBA00004370"/>
    </source>
</evidence>
<comment type="subcellular location">
    <subcellularLocation>
        <location evidence="1">Membrane</location>
    </subcellularLocation>
</comment>
<feature type="chain" id="PRO_5031248458" evidence="6">
    <location>
        <begin position="27"/>
        <end position="563"/>
    </location>
</feature>
<dbReference type="GO" id="GO:0009306">
    <property type="term" value="P:protein secretion"/>
    <property type="evidence" value="ECO:0007669"/>
    <property type="project" value="InterPro"/>
</dbReference>
<feature type="signal peptide" evidence="6">
    <location>
        <begin position="1"/>
        <end position="26"/>
    </location>
</feature>
<keyword evidence="3" id="KW-0472">Membrane</keyword>
<evidence type="ECO:0000256" key="6">
    <source>
        <dbReference type="SAM" id="SignalP"/>
    </source>
</evidence>
<evidence type="ECO:0000313" key="8">
    <source>
        <dbReference type="EMBL" id="MBB2156625.1"/>
    </source>
</evidence>
<evidence type="ECO:0000256" key="3">
    <source>
        <dbReference type="ARBA" id="ARBA00023136"/>
    </source>
</evidence>
<dbReference type="RefSeq" id="WP_183115855.1">
    <property type="nucleotide sequence ID" value="NZ_JABEQG010000016.1"/>
</dbReference>
<dbReference type="Pfam" id="PF00263">
    <property type="entry name" value="Secretin"/>
    <property type="match status" value="1"/>
</dbReference>
<organism evidence="8 9">
    <name type="scientific">Gluconacetobacter diazotrophicus</name>
    <name type="common">Acetobacter diazotrophicus</name>
    <dbReference type="NCBI Taxonomy" id="33996"/>
    <lineage>
        <taxon>Bacteria</taxon>
        <taxon>Pseudomonadati</taxon>
        <taxon>Pseudomonadota</taxon>
        <taxon>Alphaproteobacteria</taxon>
        <taxon>Acetobacterales</taxon>
        <taxon>Acetobacteraceae</taxon>
        <taxon>Gluconacetobacter</taxon>
    </lineage>
</organism>
<evidence type="ECO:0000313" key="9">
    <source>
        <dbReference type="Proteomes" id="UP000550787"/>
    </source>
</evidence>
<comment type="similarity">
    <text evidence="4">Belongs to the bacterial secretin family.</text>
</comment>
<dbReference type="InterPro" id="IPR004846">
    <property type="entry name" value="T2SS/T3SS_dom"/>
</dbReference>
<keyword evidence="2 6" id="KW-0732">Signal</keyword>
<name>A0A7W4FF63_GLUDI</name>
<protein>
    <submittedName>
        <fullName evidence="8">Pilus assembly protein PilN</fullName>
    </submittedName>
</protein>
<dbReference type="PANTHER" id="PTHR30332:SF24">
    <property type="entry name" value="SECRETIN GSPD-RELATED"/>
    <property type="match status" value="1"/>
</dbReference>
<dbReference type="EMBL" id="JABEQG010000016">
    <property type="protein sequence ID" value="MBB2156625.1"/>
    <property type="molecule type" value="Genomic_DNA"/>
</dbReference>
<sequence>MITTRATKRTLSSAAVLLLLSGCADFDDARHKEQEVAHMGTLTAPPAPPTVTTVSDPYLIGEPIKDTDSTPEILRASAGIMIPRPVSLRDAAIIASRITHIPVTIAPDAEAPASAGMDGSALSQPIRMGAATLPAPPSLTGFAGTRSSWSAPGPWLHYSGTRAGVFDAIATRLGVWDRWKDGHIEFYRTETRTFVVPAFNGTNTNNSSITAITGGGSNGGSSGMGGMGGGSMSGGGAGGMSQGSGSGSSSGMTTFSRKSVVDPWESLEKTAQTIAGGGTVAADKNLGILTISGTPDQVARVSEWLKGLSDSLMQQVAIDVHVYTLKVTHETNYGWSPQIALKNYGKVYGLSAIPAAIPSMSTTDVPFSFGASILNSATGASGQFSGSQLAVQALAQLGNVAEIYSREAVSTNGVAAPFQNGINTTYLESSNSVLASNAGSSASLTPGVVMSGFMGEVTPKIINRQILLHINFLLQTLLSITSFSSNGSTIQEPKTSSTALDDTVVLKSGSTLMLSGYVDDASSRSRNGVGSPLMWLLGGGGDSQLQKTQVIVTVEAHTLSIEP</sequence>
<feature type="region of interest" description="Disordered" evidence="5">
    <location>
        <begin position="216"/>
        <end position="255"/>
    </location>
</feature>
<evidence type="ECO:0000256" key="2">
    <source>
        <dbReference type="ARBA" id="ARBA00022729"/>
    </source>
</evidence>
<evidence type="ECO:0000256" key="4">
    <source>
        <dbReference type="RuleBase" id="RU004003"/>
    </source>
</evidence>
<dbReference type="PROSITE" id="PS51257">
    <property type="entry name" value="PROKAR_LIPOPROTEIN"/>
    <property type="match status" value="1"/>
</dbReference>
<feature type="compositionally biased region" description="Gly residues" evidence="5">
    <location>
        <begin position="216"/>
        <end position="248"/>
    </location>
</feature>
<accession>A0A7W4FF63</accession>
<feature type="domain" description="Type II/III secretion system secretin-like" evidence="7">
    <location>
        <begin position="395"/>
        <end position="529"/>
    </location>
</feature>
<dbReference type="InterPro" id="IPR050810">
    <property type="entry name" value="Bact_Secretion_Sys_Channel"/>
</dbReference>
<dbReference type="GO" id="GO:0016020">
    <property type="term" value="C:membrane"/>
    <property type="evidence" value="ECO:0007669"/>
    <property type="project" value="UniProtKB-SubCell"/>
</dbReference>
<proteinExistence type="inferred from homology"/>
<reference evidence="8 9" key="1">
    <citation type="submission" date="2020-04" db="EMBL/GenBank/DDBJ databases">
        <title>Description of novel Gluconacetobacter.</title>
        <authorList>
            <person name="Sombolestani A."/>
        </authorList>
    </citation>
    <scope>NUCLEOTIDE SEQUENCE [LARGE SCALE GENOMIC DNA]</scope>
    <source>
        <strain evidence="8 9">LMG 7603</strain>
    </source>
</reference>
<dbReference type="PANTHER" id="PTHR30332">
    <property type="entry name" value="PROBABLE GENERAL SECRETION PATHWAY PROTEIN D"/>
    <property type="match status" value="1"/>
</dbReference>
<dbReference type="AlphaFoldDB" id="A0A7W4FF63"/>
<gene>
    <name evidence="8" type="ORF">HLH33_09940</name>
</gene>
<dbReference type="Proteomes" id="UP000550787">
    <property type="component" value="Unassembled WGS sequence"/>
</dbReference>
<comment type="caution">
    <text evidence="8">The sequence shown here is derived from an EMBL/GenBank/DDBJ whole genome shotgun (WGS) entry which is preliminary data.</text>
</comment>
<evidence type="ECO:0000256" key="5">
    <source>
        <dbReference type="SAM" id="MobiDB-lite"/>
    </source>
</evidence>
<evidence type="ECO:0000259" key="7">
    <source>
        <dbReference type="Pfam" id="PF00263"/>
    </source>
</evidence>